<dbReference type="SUPFAM" id="SSF55681">
    <property type="entry name" value="Class II aaRS and biotin synthetases"/>
    <property type="match status" value="1"/>
</dbReference>
<dbReference type="PANTHER" id="PTHR12835:SF5">
    <property type="entry name" value="BIOTIN--PROTEIN LIGASE"/>
    <property type="match status" value="1"/>
</dbReference>
<sequence length="268" mass="28816">MFEPDALNPWLDDPRLRAAVTTAGTVTSTNVILKKSVQNGGPLPQILIADQQTAGVGRHGKHFASPADAGLYISYAFHPQINRALITPAAGVALQQAIADQFGISTQIKWVNDLQKAGKKVAGILAEALLEQNAVILGTGVDLFPAASDPLPNDQPMTTILREVPANDPRPELAGRYLTHLMRLFANPETIMPAYRKRAAWVGRRITVSGTQNPLTGTISGFDDNGALLLKQILAHWWSQAAPSDSLKQSKSLQLSVNSFVKSLNSLS</sequence>
<protein>
    <submittedName>
        <fullName evidence="3">Biotin operon repressor</fullName>
    </submittedName>
</protein>
<evidence type="ECO:0000259" key="2">
    <source>
        <dbReference type="Pfam" id="PF03099"/>
    </source>
</evidence>
<keyword evidence="1" id="KW-0436">Ligase</keyword>
<evidence type="ECO:0000313" key="3">
    <source>
        <dbReference type="EMBL" id="EPC55038.1"/>
    </source>
</evidence>
<proteinExistence type="predicted"/>
<dbReference type="CDD" id="cd16442">
    <property type="entry name" value="BPL"/>
    <property type="match status" value="1"/>
</dbReference>
<dbReference type="EMBL" id="ANJX01000183">
    <property type="protein sequence ID" value="EPC55038.1"/>
    <property type="molecule type" value="Genomic_DNA"/>
</dbReference>
<comment type="caution">
    <text evidence="3">The sequence shown here is derived from an EMBL/GenBank/DDBJ whole genome shotgun (WGS) entry which is preliminary data.</text>
</comment>
<dbReference type="Pfam" id="PF03099">
    <property type="entry name" value="BPL_LplA_LipB"/>
    <property type="match status" value="1"/>
</dbReference>
<dbReference type="InterPro" id="IPR004408">
    <property type="entry name" value="Biotin_CoA_COase_ligase"/>
</dbReference>
<accession>A0A8E0IMC3</accession>
<reference evidence="3 4" key="1">
    <citation type="journal article" date="2013" name="PLoS ONE">
        <title>Lactobacillus paracasei comparative genomics: towards species pan-genome definition and exploitation of diversity.</title>
        <authorList>
            <person name="Smokvina T."/>
            <person name="Wels M."/>
            <person name="Polka J."/>
            <person name="Chervaux C."/>
            <person name="Brisse S."/>
            <person name="Boekhorst J."/>
            <person name="van Hylckama Vlieg J.E."/>
            <person name="Siezen R.J."/>
        </authorList>
    </citation>
    <scope>NUCLEOTIDE SEQUENCE [LARGE SCALE GENOMIC DNA]</scope>
    <source>
        <strain evidence="3 4">CNCM I-4270</strain>
    </source>
</reference>
<gene>
    <name evidence="3" type="ORF">Lpp77_06650</name>
</gene>
<feature type="domain" description="BPL/LPL catalytic" evidence="2">
    <location>
        <begin position="27"/>
        <end position="133"/>
    </location>
</feature>
<evidence type="ECO:0000313" key="4">
    <source>
        <dbReference type="Proteomes" id="UP000014249"/>
    </source>
</evidence>
<dbReference type="Proteomes" id="UP000014249">
    <property type="component" value="Unassembled WGS sequence"/>
</dbReference>
<dbReference type="NCBIfam" id="TIGR00121">
    <property type="entry name" value="birA_ligase"/>
    <property type="match status" value="1"/>
</dbReference>
<organism evidence="3 4">
    <name type="scientific">Lacticaseibacillus paracasei subsp. paracasei CNCM I-4270</name>
    <dbReference type="NCBI Taxonomy" id="1256202"/>
    <lineage>
        <taxon>Bacteria</taxon>
        <taxon>Bacillati</taxon>
        <taxon>Bacillota</taxon>
        <taxon>Bacilli</taxon>
        <taxon>Lactobacillales</taxon>
        <taxon>Lactobacillaceae</taxon>
        <taxon>Lacticaseibacillus</taxon>
    </lineage>
</organism>
<dbReference type="GO" id="GO:0009249">
    <property type="term" value="P:protein lipoylation"/>
    <property type="evidence" value="ECO:0007669"/>
    <property type="project" value="UniProtKB-ARBA"/>
</dbReference>
<dbReference type="AlphaFoldDB" id="A0A8E0IMC3"/>
<dbReference type="GO" id="GO:0005737">
    <property type="term" value="C:cytoplasm"/>
    <property type="evidence" value="ECO:0007669"/>
    <property type="project" value="TreeGrafter"/>
</dbReference>
<dbReference type="GO" id="GO:0016740">
    <property type="term" value="F:transferase activity"/>
    <property type="evidence" value="ECO:0007669"/>
    <property type="project" value="UniProtKB-ARBA"/>
</dbReference>
<dbReference type="PANTHER" id="PTHR12835">
    <property type="entry name" value="BIOTIN PROTEIN LIGASE"/>
    <property type="match status" value="1"/>
</dbReference>
<dbReference type="GO" id="GO:0004077">
    <property type="term" value="F:biotin--[biotin carboxyl-carrier protein] ligase activity"/>
    <property type="evidence" value="ECO:0007669"/>
    <property type="project" value="InterPro"/>
</dbReference>
<dbReference type="InterPro" id="IPR004143">
    <property type="entry name" value="BPL_LPL_catalytic"/>
</dbReference>
<dbReference type="InterPro" id="IPR045864">
    <property type="entry name" value="aa-tRNA-synth_II/BPL/LPL"/>
</dbReference>
<evidence type="ECO:0000256" key="1">
    <source>
        <dbReference type="ARBA" id="ARBA00022598"/>
    </source>
</evidence>
<dbReference type="Gene3D" id="3.30.930.10">
    <property type="entry name" value="Bira Bifunctional Protein, Domain 2"/>
    <property type="match status" value="1"/>
</dbReference>
<name>A0A8E0IMC3_LACPA</name>